<gene>
    <name evidence="2" type="ORF">FA047_06540</name>
</gene>
<evidence type="ECO:0000256" key="1">
    <source>
        <dbReference type="SAM" id="Coils"/>
    </source>
</evidence>
<dbReference type="InterPro" id="IPR034660">
    <property type="entry name" value="DinB/YfiT-like"/>
</dbReference>
<dbReference type="InterPro" id="IPR011466">
    <property type="entry name" value="DUF1572"/>
</dbReference>
<dbReference type="SUPFAM" id="SSF109854">
    <property type="entry name" value="DinB/YfiT-like putative metalloenzymes"/>
    <property type="match status" value="1"/>
</dbReference>
<accession>A0A4U1CHT9</accession>
<evidence type="ECO:0000313" key="3">
    <source>
        <dbReference type="Proteomes" id="UP000307244"/>
    </source>
</evidence>
<sequence length="149" mass="17214">MFVSIIKKLLLRDLAKLRSEIELYRDEQKLWRTEGEIANSAGNLCLHLIGNLNTYIGAELGNTGYVRDRPLEFSLRNVPRTELLKSIDDTIDMVASTLNQLNDDRLAEEYPQLIAEEKLTTGYFLTHLSTHLAYHLGQINYHRRLLDKN</sequence>
<keyword evidence="3" id="KW-1185">Reference proteome</keyword>
<dbReference type="Proteomes" id="UP000307244">
    <property type="component" value="Unassembled WGS sequence"/>
</dbReference>
<evidence type="ECO:0000313" key="2">
    <source>
        <dbReference type="EMBL" id="TKC06923.1"/>
    </source>
</evidence>
<dbReference type="AlphaFoldDB" id="A0A4U1CHT9"/>
<dbReference type="Pfam" id="PF07609">
    <property type="entry name" value="DUF1572"/>
    <property type="match status" value="1"/>
</dbReference>
<feature type="coiled-coil region" evidence="1">
    <location>
        <begin position="7"/>
        <end position="34"/>
    </location>
</feature>
<name>A0A4U1CHT9_9SPHI</name>
<organism evidence="2 3">
    <name type="scientific">Pedobacter frigoris</name>
    <dbReference type="NCBI Taxonomy" id="2571272"/>
    <lineage>
        <taxon>Bacteria</taxon>
        <taxon>Pseudomonadati</taxon>
        <taxon>Bacteroidota</taxon>
        <taxon>Sphingobacteriia</taxon>
        <taxon>Sphingobacteriales</taxon>
        <taxon>Sphingobacteriaceae</taxon>
        <taxon>Pedobacter</taxon>
    </lineage>
</organism>
<keyword evidence="1" id="KW-0175">Coiled coil</keyword>
<comment type="caution">
    <text evidence="2">The sequence shown here is derived from an EMBL/GenBank/DDBJ whole genome shotgun (WGS) entry which is preliminary data.</text>
</comment>
<dbReference type="EMBL" id="SWBQ01000002">
    <property type="protein sequence ID" value="TKC06923.1"/>
    <property type="molecule type" value="Genomic_DNA"/>
</dbReference>
<dbReference type="Gene3D" id="1.20.120.450">
    <property type="entry name" value="dinb family like domain"/>
    <property type="match status" value="1"/>
</dbReference>
<proteinExistence type="predicted"/>
<reference evidence="2 3" key="1">
    <citation type="submission" date="2019-04" db="EMBL/GenBank/DDBJ databases">
        <title>Pedobacter sp. RP-3-15 sp. nov., isolated from Arctic soil.</title>
        <authorList>
            <person name="Dahal R.H."/>
            <person name="Kim D.-U."/>
        </authorList>
    </citation>
    <scope>NUCLEOTIDE SEQUENCE [LARGE SCALE GENOMIC DNA]</scope>
    <source>
        <strain evidence="2 3">RP-3-15</strain>
    </source>
</reference>
<dbReference type="OrthoDB" id="893570at2"/>
<protein>
    <submittedName>
        <fullName evidence="2">DinB family protein</fullName>
    </submittedName>
</protein>